<comment type="caution">
    <text evidence="1">The sequence shown here is derived from an EMBL/GenBank/DDBJ whole genome shotgun (WGS) entry which is preliminary data.</text>
</comment>
<gene>
    <name evidence="1" type="ORF">S01H1_49943</name>
</gene>
<sequence length="261" mass="30672">GLNSPLWALPKEEIPINIKWRDRIDFDEILIKIHEDLELTEVINVEDYKERDNFLHVYKIKEVDGVINYFGIVVMSKYIFKELKSMRKIEITFHKNSSIIYEEVLYARIFRPLLEIVNYPKVIIINDENPQNIPLDLRYVGFGDITIKIIGEIKGRLVTRGKSFLYEIIKRLYASDSFKFDKKIRKVTVSSDFLARTTIEIIKMFDDVSDDEDEFMNELKRKLTSGDDVNKTLYEILPDKVEEVVLGMIVDLIDKNPTNNI</sequence>
<reference evidence="1" key="1">
    <citation type="journal article" date="2014" name="Front. Microbiol.">
        <title>High frequency of phylogenetically diverse reductive dehalogenase-homologous genes in deep subseafloor sedimentary metagenomes.</title>
        <authorList>
            <person name="Kawai M."/>
            <person name="Futagami T."/>
            <person name="Toyoda A."/>
            <person name="Takaki Y."/>
            <person name="Nishi S."/>
            <person name="Hori S."/>
            <person name="Arai W."/>
            <person name="Tsubouchi T."/>
            <person name="Morono Y."/>
            <person name="Uchiyama I."/>
            <person name="Ito T."/>
            <person name="Fujiyama A."/>
            <person name="Inagaki F."/>
            <person name="Takami H."/>
        </authorList>
    </citation>
    <scope>NUCLEOTIDE SEQUENCE</scope>
    <source>
        <strain evidence="1">Expedition CK06-06</strain>
    </source>
</reference>
<proteinExistence type="predicted"/>
<feature type="non-terminal residue" evidence="1">
    <location>
        <position position="1"/>
    </location>
</feature>
<accession>X0XMF2</accession>
<feature type="non-terminal residue" evidence="1">
    <location>
        <position position="261"/>
    </location>
</feature>
<organism evidence="1">
    <name type="scientific">marine sediment metagenome</name>
    <dbReference type="NCBI Taxonomy" id="412755"/>
    <lineage>
        <taxon>unclassified sequences</taxon>
        <taxon>metagenomes</taxon>
        <taxon>ecological metagenomes</taxon>
    </lineage>
</organism>
<dbReference type="AlphaFoldDB" id="X0XMF2"/>
<protein>
    <submittedName>
        <fullName evidence="1">Uncharacterized protein</fullName>
    </submittedName>
</protein>
<dbReference type="EMBL" id="BARS01032157">
    <property type="protein sequence ID" value="GAG26141.1"/>
    <property type="molecule type" value="Genomic_DNA"/>
</dbReference>
<name>X0XMF2_9ZZZZ</name>
<evidence type="ECO:0000313" key="1">
    <source>
        <dbReference type="EMBL" id="GAG26141.1"/>
    </source>
</evidence>